<proteinExistence type="predicted"/>
<evidence type="ECO:0000313" key="1">
    <source>
        <dbReference type="EMBL" id="KPJ65546.1"/>
    </source>
</evidence>
<organism evidence="1 2">
    <name type="scientific">candidate division WOR-1 bacterium DG_54_3</name>
    <dbReference type="NCBI Taxonomy" id="1703775"/>
    <lineage>
        <taxon>Bacteria</taxon>
        <taxon>Bacillati</taxon>
        <taxon>Saganbacteria</taxon>
    </lineage>
</organism>
<evidence type="ECO:0000313" key="2">
    <source>
        <dbReference type="Proteomes" id="UP000051861"/>
    </source>
</evidence>
<accession>A0A0S7XSZ9</accession>
<comment type="caution">
    <text evidence="1">The sequence shown here is derived from an EMBL/GenBank/DDBJ whole genome shotgun (WGS) entry which is preliminary data.</text>
</comment>
<name>A0A0S7XSZ9_UNCSA</name>
<protein>
    <submittedName>
        <fullName evidence="1">Uncharacterized protein</fullName>
    </submittedName>
</protein>
<dbReference type="EMBL" id="LIZX01000111">
    <property type="protein sequence ID" value="KPJ65546.1"/>
    <property type="molecule type" value="Genomic_DNA"/>
</dbReference>
<reference evidence="1 2" key="1">
    <citation type="journal article" date="2015" name="Microbiome">
        <title>Genomic resolution of linkages in carbon, nitrogen, and sulfur cycling among widespread estuary sediment bacteria.</title>
        <authorList>
            <person name="Baker B.J."/>
            <person name="Lazar C.S."/>
            <person name="Teske A.P."/>
            <person name="Dick G.J."/>
        </authorList>
    </citation>
    <scope>NUCLEOTIDE SEQUENCE [LARGE SCALE GENOMIC DNA]</scope>
    <source>
        <strain evidence="1">DG_54_3</strain>
    </source>
</reference>
<dbReference type="Proteomes" id="UP000051861">
    <property type="component" value="Unassembled WGS sequence"/>
</dbReference>
<dbReference type="AlphaFoldDB" id="A0A0S7XSZ9"/>
<sequence>MIFVNLYRMVRGRHVWEHEFRKGLEDSEVESREPLFLTLNSPLSTSLTSLLHPPPAGSQE</sequence>
<gene>
    <name evidence="1" type="ORF">AMJ44_09905</name>
</gene>